<keyword evidence="10 12" id="KW-0630">Potassium</keyword>
<feature type="binding site" evidence="12">
    <location>
        <begin position="27"/>
        <end position="29"/>
    </location>
    <ligand>
        <name>substrate</name>
    </ligand>
</feature>
<comment type="catalytic activity">
    <reaction evidence="12">
        <text>D-ribose + ATP = D-ribose 5-phosphate + ADP + H(+)</text>
        <dbReference type="Rhea" id="RHEA:13697"/>
        <dbReference type="ChEBI" id="CHEBI:15378"/>
        <dbReference type="ChEBI" id="CHEBI:30616"/>
        <dbReference type="ChEBI" id="CHEBI:47013"/>
        <dbReference type="ChEBI" id="CHEBI:78346"/>
        <dbReference type="ChEBI" id="CHEBI:456216"/>
        <dbReference type="EC" id="2.7.1.15"/>
    </reaction>
</comment>
<dbReference type="Pfam" id="PF00294">
    <property type="entry name" value="PfkB"/>
    <property type="match status" value="1"/>
</dbReference>
<dbReference type="PRINTS" id="PR00990">
    <property type="entry name" value="RIBOKINASE"/>
</dbReference>
<dbReference type="InterPro" id="IPR011611">
    <property type="entry name" value="PfkB_dom"/>
</dbReference>
<evidence type="ECO:0000256" key="11">
    <source>
        <dbReference type="ARBA" id="ARBA00023277"/>
    </source>
</evidence>
<evidence type="ECO:0000256" key="12">
    <source>
        <dbReference type="HAMAP-Rule" id="MF_01987"/>
    </source>
</evidence>
<comment type="activity regulation">
    <text evidence="12">Activated by a monovalent cation that binds near, but not in, the active site. The most likely occupant of the site in vivo is potassium. Ion binding induces a conformational change that may alter substrate affinity.</text>
</comment>
<keyword evidence="9 12" id="KW-0460">Magnesium</keyword>
<comment type="similarity">
    <text evidence="12">Belongs to the carbohydrate kinase PfkB family. Ribokinase subfamily.</text>
</comment>
<sequence length="332" mass="33095">MSVLPGTDGDGEQDGRCGRVLVLGSLNVDLFARVDRHPAPGETVLGRGGESRPGGKGANQAVAAALAGARVSMVGAVGDDAHAEVALGGLHRSGCETAAVRRVPGPTGLALITVSADGENSIIVVPGANHSVDEADLTAVDSLEPGDILVVQGEIPVSTAAEAVRRAHAARVRTVVNLAPVVPFPADVLRTADPLIVNEHEGRGAAELLGLELGDAEVSPEEIVTALVAAGVSSVVMTLGGRGALLHRADGPQDTPVNVPAPKVDVVDTTGAGDAFVGAFVARLAAGDEASTAAAAATEFAAGAVTREGAQDSYPGWDRRDGAVATNTPAGA</sequence>
<name>K6VTF0_9MICO</name>
<feature type="binding site" evidence="12">
    <location>
        <begin position="55"/>
        <end position="59"/>
    </location>
    <ligand>
        <name>substrate</name>
    </ligand>
</feature>
<feature type="binding site" evidence="12">
    <location>
        <position position="307"/>
    </location>
    <ligand>
        <name>K(+)</name>
        <dbReference type="ChEBI" id="CHEBI:29103"/>
    </ligand>
</feature>
<keyword evidence="12" id="KW-0963">Cytoplasm</keyword>
<reference evidence="15 16" key="1">
    <citation type="submission" date="2012-08" db="EMBL/GenBank/DDBJ databases">
        <title>Whole genome shotgun sequence of Austwickia chelonae NBRC 105200.</title>
        <authorList>
            <person name="Yoshida I."/>
            <person name="Hosoyama A."/>
            <person name="Tsuchikane K."/>
            <person name="Katsumata H."/>
            <person name="Ando Y."/>
            <person name="Ohji S."/>
            <person name="Hamada M."/>
            <person name="Tamura T."/>
            <person name="Yamazoe A."/>
            <person name="Yamazaki S."/>
            <person name="Fujita N."/>
        </authorList>
    </citation>
    <scope>NUCLEOTIDE SEQUENCE [LARGE SCALE GENOMIC DNA]</scope>
    <source>
        <strain evidence="15 16">NBRC 105200</strain>
    </source>
</reference>
<comment type="caution">
    <text evidence="15">The sequence shown here is derived from an EMBL/GenBank/DDBJ whole genome shotgun (WGS) entry which is preliminary data.</text>
</comment>
<keyword evidence="6 12" id="KW-0547">Nucleotide-binding</keyword>
<evidence type="ECO:0000313" key="15">
    <source>
        <dbReference type="EMBL" id="GAB78605.1"/>
    </source>
</evidence>
<dbReference type="PANTHER" id="PTHR10584:SF166">
    <property type="entry name" value="RIBOKINASE"/>
    <property type="match status" value="1"/>
</dbReference>
<evidence type="ECO:0000256" key="5">
    <source>
        <dbReference type="ARBA" id="ARBA00022723"/>
    </source>
</evidence>
<dbReference type="HAMAP" id="MF_01987">
    <property type="entry name" value="Ribokinase"/>
    <property type="match status" value="1"/>
</dbReference>
<gene>
    <name evidence="12 15" type="primary">rbsK</name>
    <name evidence="15" type="ORF">AUCHE_16_00210</name>
</gene>
<dbReference type="GO" id="GO:0005524">
    <property type="term" value="F:ATP binding"/>
    <property type="evidence" value="ECO:0007669"/>
    <property type="project" value="UniProtKB-UniRule"/>
</dbReference>
<organism evidence="15 16">
    <name type="scientific">Austwickia chelonae NBRC 105200</name>
    <dbReference type="NCBI Taxonomy" id="1184607"/>
    <lineage>
        <taxon>Bacteria</taxon>
        <taxon>Bacillati</taxon>
        <taxon>Actinomycetota</taxon>
        <taxon>Actinomycetes</taxon>
        <taxon>Micrococcales</taxon>
        <taxon>Dermatophilaceae</taxon>
        <taxon>Austwickia</taxon>
    </lineage>
</organism>
<dbReference type="SUPFAM" id="SSF53613">
    <property type="entry name" value="Ribokinase-like"/>
    <property type="match status" value="1"/>
</dbReference>
<evidence type="ECO:0000256" key="13">
    <source>
        <dbReference type="SAM" id="MobiDB-lite"/>
    </source>
</evidence>
<feature type="binding site" evidence="12">
    <location>
        <position position="313"/>
    </location>
    <ligand>
        <name>K(+)</name>
        <dbReference type="ChEBI" id="CHEBI:29103"/>
    </ligand>
</feature>
<keyword evidence="16" id="KW-1185">Reference proteome</keyword>
<feature type="domain" description="Carbohydrate kinase PfkB" evidence="14">
    <location>
        <begin position="19"/>
        <end position="315"/>
    </location>
</feature>
<dbReference type="PROSITE" id="PS00584">
    <property type="entry name" value="PFKB_KINASES_2"/>
    <property type="match status" value="1"/>
</dbReference>
<feature type="binding site" evidence="12">
    <location>
        <position position="268"/>
    </location>
    <ligand>
        <name>K(+)</name>
        <dbReference type="ChEBI" id="CHEBI:29103"/>
    </ligand>
</feature>
<feature type="binding site" evidence="12">
    <location>
        <position position="154"/>
    </location>
    <ligand>
        <name>substrate</name>
    </ligand>
</feature>
<dbReference type="AlphaFoldDB" id="K6VTF0"/>
<dbReference type="Gene3D" id="3.40.1190.20">
    <property type="match status" value="1"/>
</dbReference>
<feature type="binding site" evidence="12">
    <location>
        <position position="274"/>
    </location>
    <ligand>
        <name>substrate</name>
    </ligand>
</feature>
<dbReference type="InterPro" id="IPR002139">
    <property type="entry name" value="Ribo/fructo_kinase"/>
</dbReference>
<evidence type="ECO:0000256" key="4">
    <source>
        <dbReference type="ARBA" id="ARBA00022679"/>
    </source>
</evidence>
<feature type="active site" description="Proton acceptor" evidence="12">
    <location>
        <position position="274"/>
    </location>
</feature>
<feature type="binding site" evidence="12">
    <location>
        <position position="270"/>
    </location>
    <ligand>
        <name>K(+)</name>
        <dbReference type="ChEBI" id="CHEBI:29103"/>
    </ligand>
</feature>
<feature type="region of interest" description="Disordered" evidence="13">
    <location>
        <begin position="307"/>
        <end position="332"/>
    </location>
</feature>
<protein>
    <recommendedName>
        <fullName evidence="3 12">Ribokinase</fullName>
        <shortName evidence="12">RK</shortName>
        <ecNumber evidence="2 12">2.7.1.15</ecNumber>
    </recommendedName>
</protein>
<dbReference type="CDD" id="cd01174">
    <property type="entry name" value="ribokinase"/>
    <property type="match status" value="1"/>
</dbReference>
<keyword evidence="5 12" id="KW-0479">Metal-binding</keyword>
<evidence type="ECO:0000259" key="14">
    <source>
        <dbReference type="Pfam" id="PF00294"/>
    </source>
</evidence>
<dbReference type="STRING" id="100225.SAMN05421595_2257"/>
<evidence type="ECO:0000256" key="3">
    <source>
        <dbReference type="ARBA" id="ARBA00016943"/>
    </source>
</evidence>
<dbReference type="EMBL" id="BAGZ01000016">
    <property type="protein sequence ID" value="GAB78605.1"/>
    <property type="molecule type" value="Genomic_DNA"/>
</dbReference>
<comment type="cofactor">
    <cofactor evidence="12">
        <name>Mg(2+)</name>
        <dbReference type="ChEBI" id="CHEBI:18420"/>
    </cofactor>
    <text evidence="12">Requires a divalent cation, most likely magnesium in vivo, as an electrophilic catalyst to aid phosphoryl group transfer. It is the chelate of the metal and the nucleotide that is the actual substrate.</text>
</comment>
<proteinExistence type="inferred from homology"/>
<comment type="similarity">
    <text evidence="1">Belongs to the carbohydrate kinase pfkB family.</text>
</comment>
<comment type="pathway">
    <text evidence="12">Carbohydrate metabolism; D-ribose degradation; D-ribose 5-phosphate from beta-D-ribopyranose: step 2/2.</text>
</comment>
<comment type="subcellular location">
    <subcellularLocation>
        <location evidence="12">Cytoplasm</location>
    </subcellularLocation>
</comment>
<dbReference type="PANTHER" id="PTHR10584">
    <property type="entry name" value="SUGAR KINASE"/>
    <property type="match status" value="1"/>
</dbReference>
<feature type="binding site" evidence="12">
    <location>
        <begin position="238"/>
        <end position="243"/>
    </location>
    <ligand>
        <name>ATP</name>
        <dbReference type="ChEBI" id="CHEBI:30616"/>
    </ligand>
</feature>
<feature type="binding site" evidence="12">
    <location>
        <begin position="273"/>
        <end position="274"/>
    </location>
    <ligand>
        <name>ATP</name>
        <dbReference type="ChEBI" id="CHEBI:30616"/>
    </ligand>
</feature>
<keyword evidence="8 12" id="KW-0067">ATP-binding</keyword>
<keyword evidence="7 12" id="KW-0418">Kinase</keyword>
<dbReference type="GO" id="GO:0004747">
    <property type="term" value="F:ribokinase activity"/>
    <property type="evidence" value="ECO:0007669"/>
    <property type="project" value="UniProtKB-UniRule"/>
</dbReference>
<keyword evidence="4 12" id="KW-0808">Transferase</keyword>
<dbReference type="GO" id="GO:0019303">
    <property type="term" value="P:D-ribose catabolic process"/>
    <property type="evidence" value="ECO:0007669"/>
    <property type="project" value="UniProtKB-UniRule"/>
</dbReference>
<dbReference type="InterPro" id="IPR011877">
    <property type="entry name" value="Ribokinase"/>
</dbReference>
<evidence type="ECO:0000256" key="1">
    <source>
        <dbReference type="ARBA" id="ARBA00005380"/>
    </source>
</evidence>
<accession>K6VTF0</accession>
<dbReference type="GO" id="GO:0046872">
    <property type="term" value="F:metal ion binding"/>
    <property type="evidence" value="ECO:0007669"/>
    <property type="project" value="UniProtKB-KW"/>
</dbReference>
<keyword evidence="11 12" id="KW-0119">Carbohydrate metabolism</keyword>
<comment type="caution">
    <text evidence="12">Lacks conserved residue(s) required for the propagation of feature annotation.</text>
</comment>
<evidence type="ECO:0000256" key="6">
    <source>
        <dbReference type="ARBA" id="ARBA00022741"/>
    </source>
</evidence>
<comment type="function">
    <text evidence="12">Catalyzes the phosphorylation of ribose at O-5 in a reaction requiring ATP and magnesium. The resulting D-ribose-5-phosphate can then be used either for sythesis of nucleotides, histidine, and tryptophan, or as a component of the pentose phosphate pathway.</text>
</comment>
<evidence type="ECO:0000256" key="7">
    <source>
        <dbReference type="ARBA" id="ARBA00022777"/>
    </source>
</evidence>
<evidence type="ECO:0000256" key="8">
    <source>
        <dbReference type="ARBA" id="ARBA00022840"/>
    </source>
</evidence>
<evidence type="ECO:0000256" key="9">
    <source>
        <dbReference type="ARBA" id="ARBA00022842"/>
    </source>
</evidence>
<feature type="binding site" evidence="12">
    <location>
        <position position="198"/>
    </location>
    <ligand>
        <name>ATP</name>
        <dbReference type="ChEBI" id="CHEBI:30616"/>
    </ligand>
</feature>
<feature type="binding site" evidence="12">
    <location>
        <position position="304"/>
    </location>
    <ligand>
        <name>K(+)</name>
        <dbReference type="ChEBI" id="CHEBI:29103"/>
    </ligand>
</feature>
<dbReference type="eggNOG" id="COG0524">
    <property type="taxonomic scope" value="Bacteria"/>
</dbReference>
<feature type="binding site" evidence="12">
    <location>
        <position position="309"/>
    </location>
    <ligand>
        <name>K(+)</name>
        <dbReference type="ChEBI" id="CHEBI:29103"/>
    </ligand>
</feature>
<dbReference type="EC" id="2.7.1.15" evidence="2 12"/>
<dbReference type="InterPro" id="IPR029056">
    <property type="entry name" value="Ribokinase-like"/>
</dbReference>
<evidence type="ECO:0000256" key="10">
    <source>
        <dbReference type="ARBA" id="ARBA00022958"/>
    </source>
</evidence>
<comment type="subunit">
    <text evidence="12">Homodimer.</text>
</comment>
<dbReference type="InterPro" id="IPR002173">
    <property type="entry name" value="Carboh/pur_kinase_PfkB_CS"/>
</dbReference>
<dbReference type="GO" id="GO:0005829">
    <property type="term" value="C:cytosol"/>
    <property type="evidence" value="ECO:0007669"/>
    <property type="project" value="TreeGrafter"/>
</dbReference>
<dbReference type="Proteomes" id="UP000008495">
    <property type="component" value="Unassembled WGS sequence"/>
</dbReference>
<evidence type="ECO:0000313" key="16">
    <source>
        <dbReference type="Proteomes" id="UP000008495"/>
    </source>
</evidence>
<dbReference type="UniPathway" id="UPA00916">
    <property type="reaction ID" value="UER00889"/>
</dbReference>
<evidence type="ECO:0000256" key="2">
    <source>
        <dbReference type="ARBA" id="ARBA00012035"/>
    </source>
</evidence>